<keyword evidence="2" id="KW-0732">Signal</keyword>
<evidence type="ECO:0000313" key="3">
    <source>
        <dbReference type="EMBL" id="GGA84758.1"/>
    </source>
</evidence>
<evidence type="ECO:0000313" key="4">
    <source>
        <dbReference type="Proteomes" id="UP000607559"/>
    </source>
</evidence>
<reference evidence="3" key="2">
    <citation type="submission" date="2020-09" db="EMBL/GenBank/DDBJ databases">
        <authorList>
            <person name="Sun Q."/>
            <person name="Zhou Y."/>
        </authorList>
    </citation>
    <scope>NUCLEOTIDE SEQUENCE</scope>
    <source>
        <strain evidence="3">CGMCC 1.15448</strain>
    </source>
</reference>
<dbReference type="RefSeq" id="WP_188928147.1">
    <property type="nucleotide sequence ID" value="NZ_BMJC01000001.1"/>
</dbReference>
<evidence type="ECO:0000256" key="1">
    <source>
        <dbReference type="SAM" id="Coils"/>
    </source>
</evidence>
<accession>A0A8J2U811</accession>
<dbReference type="EMBL" id="BMJC01000001">
    <property type="protein sequence ID" value="GGA84758.1"/>
    <property type="molecule type" value="Genomic_DNA"/>
</dbReference>
<gene>
    <name evidence="3" type="ORF">GCM10011511_04740</name>
</gene>
<feature type="chain" id="PRO_5035291379" evidence="2">
    <location>
        <begin position="25"/>
        <end position="655"/>
    </location>
</feature>
<comment type="caution">
    <text evidence="3">The sequence shown here is derived from an EMBL/GenBank/DDBJ whole genome shotgun (WGS) entry which is preliminary data.</text>
</comment>
<dbReference type="AlphaFoldDB" id="A0A8J2U811"/>
<reference evidence="3" key="1">
    <citation type="journal article" date="2014" name="Int. J. Syst. Evol. Microbiol.">
        <title>Complete genome sequence of Corynebacterium casei LMG S-19264T (=DSM 44701T), isolated from a smear-ripened cheese.</title>
        <authorList>
            <consortium name="US DOE Joint Genome Institute (JGI-PGF)"/>
            <person name="Walter F."/>
            <person name="Albersmeier A."/>
            <person name="Kalinowski J."/>
            <person name="Ruckert C."/>
        </authorList>
    </citation>
    <scope>NUCLEOTIDE SEQUENCE</scope>
    <source>
        <strain evidence="3">CGMCC 1.15448</strain>
    </source>
</reference>
<feature type="signal peptide" evidence="2">
    <location>
        <begin position="1"/>
        <end position="24"/>
    </location>
</feature>
<name>A0A8J2U811_9BACT</name>
<feature type="coiled-coil region" evidence="1">
    <location>
        <begin position="544"/>
        <end position="571"/>
    </location>
</feature>
<evidence type="ECO:0000256" key="2">
    <source>
        <dbReference type="SAM" id="SignalP"/>
    </source>
</evidence>
<keyword evidence="1" id="KW-0175">Coiled coil</keyword>
<proteinExistence type="predicted"/>
<organism evidence="3 4">
    <name type="scientific">Puia dinghuensis</name>
    <dbReference type="NCBI Taxonomy" id="1792502"/>
    <lineage>
        <taxon>Bacteria</taxon>
        <taxon>Pseudomonadati</taxon>
        <taxon>Bacteroidota</taxon>
        <taxon>Chitinophagia</taxon>
        <taxon>Chitinophagales</taxon>
        <taxon>Chitinophagaceae</taxon>
        <taxon>Puia</taxon>
    </lineage>
</organism>
<dbReference type="Proteomes" id="UP000607559">
    <property type="component" value="Unassembled WGS sequence"/>
</dbReference>
<protein>
    <submittedName>
        <fullName evidence="3">Uncharacterized protein</fullName>
    </submittedName>
</protein>
<sequence length="655" mass="72041">MKPTGVNRYAPFVCLLLWSTGVFSQPNQLAKKDTLMWFVGTWQSKTVFKADSNYITGGAAGATVTVQPDGSTSIQSPDGQKFNQQIDQGLNAGDDALNNLKQQISSEGLGQYRLYTFTKEQIDSAKAWFQRLKLPDGSSSNSASPTPLSRFVGSLANYCETVKSDYDAVDQFCKAHRGMKHEHFDYPDPPKADYFNCWGCQHDAQKTFVAASQAYVPTFFVPEQDLVTKALAIMKNLQRIGRDNPWADQGPDIQPTIDSLWQHHRNDPSKNGPCEYLSFSVMVEDVVFLVQRMLNKADQLLDDVDKSNDYNAIYPAILVNLEAYRKCEQIGGFGSVSGQNNFERCRALDQKLFSKMADNLLSKHYWSYLASIPVLYEIAKEIQLLGGDANDNVLQQVNAATHFTLSLDLNAGLDFQGHGTYTTHLIGKARIVAEMDSISCIRFVLDEGENVISMHLEENRMSLQKCSPQYTGTYTYISPQPVLNIDLCKGAADTLTLARFSARPAKAGTWVDPCGGPPPASGINGVDGYFIDPNTVMKQAQNIKSNASANSAQMQDMIAKLKQQAAAIKQQFAGGGGGMDAGTATSIKKIQDMANTAMNSQISQLSRLVLPVTVTNNQTTLINQVIHATDINTNAQATQMIKYCVLTIQLKSTPQ</sequence>
<keyword evidence="4" id="KW-1185">Reference proteome</keyword>